<gene>
    <name evidence="4" type="ORF">KBB96_00160</name>
</gene>
<dbReference type="SMART" id="SM00240">
    <property type="entry name" value="FHA"/>
    <property type="match status" value="1"/>
</dbReference>
<keyword evidence="5" id="KW-1185">Reference proteome</keyword>
<evidence type="ECO:0000313" key="4">
    <source>
        <dbReference type="EMBL" id="QUE51329.1"/>
    </source>
</evidence>
<evidence type="ECO:0000313" key="5">
    <source>
        <dbReference type="Proteomes" id="UP000676169"/>
    </source>
</evidence>
<keyword evidence="2" id="KW-0472">Membrane</keyword>
<keyword evidence="2" id="KW-0812">Transmembrane</keyword>
<dbReference type="Proteomes" id="UP000676169">
    <property type="component" value="Chromosome"/>
</dbReference>
<name>A0A975IZL5_9BACT</name>
<dbReference type="AlphaFoldDB" id="A0A975IZL5"/>
<feature type="compositionally biased region" description="Pro residues" evidence="1">
    <location>
        <begin position="196"/>
        <end position="217"/>
    </location>
</feature>
<dbReference type="SUPFAM" id="SSF49879">
    <property type="entry name" value="SMAD/FHA domain"/>
    <property type="match status" value="1"/>
</dbReference>
<evidence type="ECO:0000256" key="2">
    <source>
        <dbReference type="SAM" id="Phobius"/>
    </source>
</evidence>
<dbReference type="EMBL" id="CP073100">
    <property type="protein sequence ID" value="QUE51329.1"/>
    <property type="molecule type" value="Genomic_DNA"/>
</dbReference>
<dbReference type="RefSeq" id="WP_211631468.1">
    <property type="nucleotide sequence ID" value="NZ_CP073100.1"/>
</dbReference>
<dbReference type="Gene3D" id="2.60.200.20">
    <property type="match status" value="1"/>
</dbReference>
<feature type="domain" description="FHA" evidence="3">
    <location>
        <begin position="25"/>
        <end position="74"/>
    </location>
</feature>
<protein>
    <submittedName>
        <fullName evidence="4">FHA domain-containing protein</fullName>
    </submittedName>
</protein>
<accession>A0A975IZL5</accession>
<organism evidence="4 5">
    <name type="scientific">Luteolibacter ambystomatis</name>
    <dbReference type="NCBI Taxonomy" id="2824561"/>
    <lineage>
        <taxon>Bacteria</taxon>
        <taxon>Pseudomonadati</taxon>
        <taxon>Verrucomicrobiota</taxon>
        <taxon>Verrucomicrobiia</taxon>
        <taxon>Verrucomicrobiales</taxon>
        <taxon>Verrucomicrobiaceae</taxon>
        <taxon>Luteolibacter</taxon>
    </lineage>
</organism>
<dbReference type="Pfam" id="PF00498">
    <property type="entry name" value="FHA"/>
    <property type="match status" value="1"/>
</dbReference>
<dbReference type="KEGG" id="lamb:KBB96_00160"/>
<sequence length="217" mass="22974">MPRVTITVPDTTPQPYRFQLDRRKVTLGRGSDNDIVISDSSVSSKHAEMVRTDNGYEIRDLGSTNGTKLDGQRRMTIPLWSGTTVILGDVAFDFQLSEDEQAELGAQSPIEPLPAEQPVRRRSTMAEAPVAGRSGTAMLLIFLVLAAAAFSIGLAIRHQKETGHSLLSELTGKKPAKKTPAGSEPAPASGETPAAPAEPAPATPAEPTTPAPSEPAK</sequence>
<dbReference type="InterPro" id="IPR000253">
    <property type="entry name" value="FHA_dom"/>
</dbReference>
<evidence type="ECO:0000256" key="1">
    <source>
        <dbReference type="SAM" id="MobiDB-lite"/>
    </source>
</evidence>
<feature type="compositionally biased region" description="Low complexity" evidence="1">
    <location>
        <begin position="183"/>
        <end position="195"/>
    </location>
</feature>
<reference evidence="4" key="1">
    <citation type="submission" date="2021-04" db="EMBL/GenBank/DDBJ databases">
        <title>Luteolibacter sp. 32A isolated from the skin of an Anderson's salamander (Ambystoma andersonii).</title>
        <authorList>
            <person name="Spergser J."/>
            <person name="Busse H.-J."/>
        </authorList>
    </citation>
    <scope>NUCLEOTIDE SEQUENCE</scope>
    <source>
        <strain evidence="4">32A</strain>
    </source>
</reference>
<feature type="region of interest" description="Disordered" evidence="1">
    <location>
        <begin position="168"/>
        <end position="217"/>
    </location>
</feature>
<feature type="transmembrane region" description="Helical" evidence="2">
    <location>
        <begin position="137"/>
        <end position="156"/>
    </location>
</feature>
<dbReference type="InterPro" id="IPR008984">
    <property type="entry name" value="SMAD_FHA_dom_sf"/>
</dbReference>
<proteinExistence type="predicted"/>
<dbReference type="PROSITE" id="PS50006">
    <property type="entry name" value="FHA_DOMAIN"/>
    <property type="match status" value="1"/>
</dbReference>
<evidence type="ECO:0000259" key="3">
    <source>
        <dbReference type="PROSITE" id="PS50006"/>
    </source>
</evidence>
<keyword evidence="2" id="KW-1133">Transmembrane helix</keyword>